<organism evidence="1 2">
    <name type="scientific">Toxocara canis</name>
    <name type="common">Canine roundworm</name>
    <dbReference type="NCBI Taxonomy" id="6265"/>
    <lineage>
        <taxon>Eukaryota</taxon>
        <taxon>Metazoa</taxon>
        <taxon>Ecdysozoa</taxon>
        <taxon>Nematoda</taxon>
        <taxon>Chromadorea</taxon>
        <taxon>Rhabditida</taxon>
        <taxon>Spirurina</taxon>
        <taxon>Ascaridomorpha</taxon>
        <taxon>Ascaridoidea</taxon>
        <taxon>Toxocaridae</taxon>
        <taxon>Toxocara</taxon>
    </lineage>
</organism>
<comment type="caution">
    <text evidence="1">The sequence shown here is derived from an EMBL/GenBank/DDBJ whole genome shotgun (WGS) entry which is preliminary data.</text>
</comment>
<evidence type="ECO:0000313" key="2">
    <source>
        <dbReference type="Proteomes" id="UP000031036"/>
    </source>
</evidence>
<accession>A0A0B2UTK3</accession>
<gene>
    <name evidence="1" type="ORF">Tcan_03957</name>
</gene>
<reference evidence="1 2" key="1">
    <citation type="submission" date="2014-11" db="EMBL/GenBank/DDBJ databases">
        <title>Genetic blueprint of the zoonotic pathogen Toxocara canis.</title>
        <authorList>
            <person name="Zhu X.-Q."/>
            <person name="Korhonen P.K."/>
            <person name="Cai H."/>
            <person name="Young N.D."/>
            <person name="Nejsum P."/>
            <person name="von Samson-Himmelstjerna G."/>
            <person name="Boag P.R."/>
            <person name="Tan P."/>
            <person name="Li Q."/>
            <person name="Min J."/>
            <person name="Yang Y."/>
            <person name="Wang X."/>
            <person name="Fang X."/>
            <person name="Hall R.S."/>
            <person name="Hofmann A."/>
            <person name="Sternberg P.W."/>
            <person name="Jex A.R."/>
            <person name="Gasser R.B."/>
        </authorList>
    </citation>
    <scope>NUCLEOTIDE SEQUENCE [LARGE SCALE GENOMIC DNA]</scope>
    <source>
        <strain evidence="1">PN_DK_2014</strain>
    </source>
</reference>
<dbReference type="EMBL" id="JPKZ01003284">
    <property type="protein sequence ID" value="KHN72205.1"/>
    <property type="molecule type" value="Genomic_DNA"/>
</dbReference>
<proteinExistence type="predicted"/>
<keyword evidence="2" id="KW-1185">Reference proteome</keyword>
<evidence type="ECO:0000313" key="1">
    <source>
        <dbReference type="EMBL" id="KHN72205.1"/>
    </source>
</evidence>
<dbReference type="AlphaFoldDB" id="A0A0B2UTK3"/>
<dbReference type="Proteomes" id="UP000031036">
    <property type="component" value="Unassembled WGS sequence"/>
</dbReference>
<sequence length="99" mass="11604">MHKHKLPLKQRRAVGKYRKEKFIQFLVVIFPHPNLYIQVYHHKLVMFSGIKRHTTVIANLVSTDFASGKMMNDIRATFHIIGSQQQQAGDHDTDTMPRY</sequence>
<name>A0A0B2UTK3_TOXCA</name>
<protein>
    <submittedName>
        <fullName evidence="1">Uncharacterized protein</fullName>
    </submittedName>
</protein>